<name>A0A6M0RRH8_9CYAN</name>
<dbReference type="NCBIfam" id="NF004637">
    <property type="entry name" value="PRK05986.1"/>
    <property type="match status" value="1"/>
</dbReference>
<dbReference type="GO" id="GO:0009236">
    <property type="term" value="P:cobalamin biosynthetic process"/>
    <property type="evidence" value="ECO:0007669"/>
    <property type="project" value="InterPro"/>
</dbReference>
<dbReference type="PANTHER" id="PTHR46638:SF1">
    <property type="entry name" value="CORRINOID ADENOSYLTRANSFERASE"/>
    <property type="match status" value="1"/>
</dbReference>
<gene>
    <name evidence="2" type="ORF">DXZ20_25125</name>
</gene>
<dbReference type="InterPro" id="IPR003724">
    <property type="entry name" value="CblAdoTrfase_CobA"/>
</dbReference>
<organism evidence="2 3">
    <name type="scientific">Adonisia turfae CCMR0081</name>
    <dbReference type="NCBI Taxonomy" id="2292702"/>
    <lineage>
        <taxon>Bacteria</taxon>
        <taxon>Bacillati</taxon>
        <taxon>Cyanobacteriota</taxon>
        <taxon>Adonisia</taxon>
        <taxon>Adonisia turfae</taxon>
    </lineage>
</organism>
<feature type="compositionally biased region" description="Polar residues" evidence="1">
    <location>
        <begin position="1"/>
        <end position="13"/>
    </location>
</feature>
<dbReference type="PIRSF" id="PIRSF015617">
    <property type="entry name" value="Adensltrnsf_CobA"/>
    <property type="match status" value="1"/>
</dbReference>
<dbReference type="InterPro" id="IPR027417">
    <property type="entry name" value="P-loop_NTPase"/>
</dbReference>
<dbReference type="RefSeq" id="WP_163665247.1">
    <property type="nucleotide sequence ID" value="NZ_QXHD01000004.1"/>
</dbReference>
<sequence length="212" mass="23471">MTNPQNTPQNTSEEQARLQKIKAAKDQSRANRAGNEKGLYLLFTGLGKGKTSSAMNLVYRHLAHDMRVAVVQFIKNDSAFPDGDRIMLEKLKEQGFPISIDTLGGGFTWETQDPDQDQRMAEQAWQTATKLIADPDISLVVLDELHIALKKARLDLTPVMAGIQARPNHCHVASTGRYAPQELIDVADLVTEMNRIKHPISAGIPAQIGIEY</sequence>
<dbReference type="GO" id="GO:0005524">
    <property type="term" value="F:ATP binding"/>
    <property type="evidence" value="ECO:0007669"/>
    <property type="project" value="InterPro"/>
</dbReference>
<evidence type="ECO:0000256" key="1">
    <source>
        <dbReference type="SAM" id="MobiDB-lite"/>
    </source>
</evidence>
<protein>
    <submittedName>
        <fullName evidence="2">Cob(I)yrinic acid a,c-diamide adenosyltransferase</fullName>
        <ecNumber evidence="2">2.5.1.17</ecNumber>
    </submittedName>
</protein>
<dbReference type="EMBL" id="QXHD01000004">
    <property type="protein sequence ID" value="NEZ58864.1"/>
    <property type="molecule type" value="Genomic_DNA"/>
</dbReference>
<dbReference type="Pfam" id="PF02572">
    <property type="entry name" value="CobA_CobO_BtuR"/>
    <property type="match status" value="1"/>
</dbReference>
<dbReference type="Proteomes" id="UP000481033">
    <property type="component" value="Unassembled WGS sequence"/>
</dbReference>
<evidence type="ECO:0000313" key="3">
    <source>
        <dbReference type="Proteomes" id="UP000481033"/>
    </source>
</evidence>
<accession>A0A6M0RRH8</accession>
<dbReference type="EC" id="2.5.1.17" evidence="2"/>
<evidence type="ECO:0000313" key="2">
    <source>
        <dbReference type="EMBL" id="NEZ58864.1"/>
    </source>
</evidence>
<dbReference type="GO" id="GO:0008817">
    <property type="term" value="F:corrinoid adenosyltransferase activity"/>
    <property type="evidence" value="ECO:0007669"/>
    <property type="project" value="UniProtKB-EC"/>
</dbReference>
<keyword evidence="3" id="KW-1185">Reference proteome</keyword>
<keyword evidence="2" id="KW-0808">Transferase</keyword>
<reference evidence="2 3" key="1">
    <citation type="journal article" date="2020" name="Microb. Ecol.">
        <title>Ecogenomics of the Marine Benthic Filamentous Cyanobacterium Adonisia.</title>
        <authorList>
            <person name="Walter J.M."/>
            <person name="Coutinho F.H."/>
            <person name="Leomil L."/>
            <person name="Hargreaves P.I."/>
            <person name="Campeao M.E."/>
            <person name="Vieira V.V."/>
            <person name="Silva B.S."/>
            <person name="Fistarol G.O."/>
            <person name="Salomon P.S."/>
            <person name="Sawabe T."/>
            <person name="Mino S."/>
            <person name="Hosokawa M."/>
            <person name="Miyashita H."/>
            <person name="Maruyama F."/>
            <person name="van Verk M.C."/>
            <person name="Dutilh B.E."/>
            <person name="Thompson C.C."/>
            <person name="Thompson F.L."/>
        </authorList>
    </citation>
    <scope>NUCLEOTIDE SEQUENCE [LARGE SCALE GENOMIC DNA]</scope>
    <source>
        <strain evidence="2 3">CCMR0081</strain>
    </source>
</reference>
<proteinExistence type="predicted"/>
<dbReference type="AlphaFoldDB" id="A0A6M0RRH8"/>
<comment type="caution">
    <text evidence="2">The sequence shown here is derived from an EMBL/GenBank/DDBJ whole genome shotgun (WGS) entry which is preliminary data.</text>
</comment>
<dbReference type="SUPFAM" id="SSF52540">
    <property type="entry name" value="P-loop containing nucleoside triphosphate hydrolases"/>
    <property type="match status" value="1"/>
</dbReference>
<feature type="region of interest" description="Disordered" evidence="1">
    <location>
        <begin position="1"/>
        <end position="30"/>
    </location>
</feature>
<dbReference type="PANTHER" id="PTHR46638">
    <property type="entry name" value="CORRINOID ADENOSYLTRANSFERASE"/>
    <property type="match status" value="1"/>
</dbReference>
<dbReference type="Gene3D" id="3.40.50.300">
    <property type="entry name" value="P-loop containing nucleotide triphosphate hydrolases"/>
    <property type="match status" value="1"/>
</dbReference>